<name>A0AAN8GW40_CHAGU</name>
<evidence type="ECO:0000313" key="2">
    <source>
        <dbReference type="EMBL" id="KAK5893616.1"/>
    </source>
</evidence>
<feature type="compositionally biased region" description="Basic and acidic residues" evidence="1">
    <location>
        <begin position="67"/>
        <end position="78"/>
    </location>
</feature>
<dbReference type="AlphaFoldDB" id="A0AAN8GW40"/>
<evidence type="ECO:0000256" key="1">
    <source>
        <dbReference type="SAM" id="MobiDB-lite"/>
    </source>
</evidence>
<organism evidence="2 3">
    <name type="scientific">Champsocephalus gunnari</name>
    <name type="common">Mackerel icefish</name>
    <dbReference type="NCBI Taxonomy" id="52237"/>
    <lineage>
        <taxon>Eukaryota</taxon>
        <taxon>Metazoa</taxon>
        <taxon>Chordata</taxon>
        <taxon>Craniata</taxon>
        <taxon>Vertebrata</taxon>
        <taxon>Euteleostomi</taxon>
        <taxon>Actinopterygii</taxon>
        <taxon>Neopterygii</taxon>
        <taxon>Teleostei</taxon>
        <taxon>Neoteleostei</taxon>
        <taxon>Acanthomorphata</taxon>
        <taxon>Eupercaria</taxon>
        <taxon>Perciformes</taxon>
        <taxon>Notothenioidei</taxon>
        <taxon>Channichthyidae</taxon>
        <taxon>Champsocephalus</taxon>
    </lineage>
</organism>
<dbReference type="Proteomes" id="UP001331515">
    <property type="component" value="Unassembled WGS sequence"/>
</dbReference>
<gene>
    <name evidence="2" type="ORF">CgunFtcFv8_006473</name>
</gene>
<keyword evidence="3" id="KW-1185">Reference proteome</keyword>
<feature type="region of interest" description="Disordered" evidence="1">
    <location>
        <begin position="59"/>
        <end position="93"/>
    </location>
</feature>
<accession>A0AAN8GW40</accession>
<proteinExistence type="predicted"/>
<reference evidence="2 3" key="1">
    <citation type="journal article" date="2023" name="Mol. Biol. Evol.">
        <title>Genomics of Secondarily Temperate Adaptation in the Only Non-Antarctic Icefish.</title>
        <authorList>
            <person name="Rivera-Colon A.G."/>
            <person name="Rayamajhi N."/>
            <person name="Minhas B.F."/>
            <person name="Madrigal G."/>
            <person name="Bilyk K.T."/>
            <person name="Yoon V."/>
            <person name="Hune M."/>
            <person name="Gregory S."/>
            <person name="Cheng C.H.C."/>
            <person name="Catchen J.M."/>
        </authorList>
    </citation>
    <scope>NUCLEOTIDE SEQUENCE [LARGE SCALE GENOMIC DNA]</scope>
    <source>
        <tissue evidence="2">White muscle</tissue>
    </source>
</reference>
<sequence length="115" mass="12832">MRLLLLLAGANPEKQAGWLLEIGAGCWRLGLAESRSHIHQRPTQRIACYSLISTEGRARTYTPPQIEKGRQADERGGREGGMTAGHAEGHEKRIRKTLLQEMEREEAEIMGLAEV</sequence>
<protein>
    <submittedName>
        <fullName evidence="2">Uncharacterized protein</fullName>
    </submittedName>
</protein>
<evidence type="ECO:0000313" key="3">
    <source>
        <dbReference type="Proteomes" id="UP001331515"/>
    </source>
</evidence>
<dbReference type="EMBL" id="JAURVH010001535">
    <property type="protein sequence ID" value="KAK5893616.1"/>
    <property type="molecule type" value="Genomic_DNA"/>
</dbReference>
<comment type="caution">
    <text evidence="2">The sequence shown here is derived from an EMBL/GenBank/DDBJ whole genome shotgun (WGS) entry which is preliminary data.</text>
</comment>